<dbReference type="EMBL" id="HBIZ01012638">
    <property type="protein sequence ID" value="CAE0755013.1"/>
    <property type="molecule type" value="Transcribed_RNA"/>
</dbReference>
<dbReference type="GO" id="GO:0016491">
    <property type="term" value="F:oxidoreductase activity"/>
    <property type="evidence" value="ECO:0007669"/>
    <property type="project" value="UniProtKB-KW"/>
</dbReference>
<reference evidence="3" key="1">
    <citation type="submission" date="2021-01" db="EMBL/GenBank/DDBJ databases">
        <authorList>
            <person name="Corre E."/>
            <person name="Pelletier E."/>
            <person name="Niang G."/>
            <person name="Scheremetjew M."/>
            <person name="Finn R."/>
            <person name="Kale V."/>
            <person name="Holt S."/>
            <person name="Cochrane G."/>
            <person name="Meng A."/>
            <person name="Brown T."/>
            <person name="Cohen L."/>
        </authorList>
    </citation>
    <scope>NUCLEOTIDE SEQUENCE</scope>
    <source>
        <strain evidence="3">CCMP645</strain>
    </source>
</reference>
<proteinExistence type="inferred from homology"/>
<dbReference type="AlphaFoldDB" id="A0A7S4EVL8"/>
<sequence>MCVTGRSEELRLEGRKAVIFGGTSGIGMATVNALLALGAQVVAVSRSAQKYELSQFVHPCGTRGGLSLKSCDVLDRAALAALFKEEAPFDILVSAATGGSRALGPFLEMDIDGFKGSFDKFWGYANVVQLGAPHLSEKGAIVLVSGSPARKPRAGQVALAAVGASVEQFARSIARELAPKRINGTLLPRRPLLSEDTPSQPFPSSLEFAYTRASLCPPPPSWGTLF</sequence>
<protein>
    <submittedName>
        <fullName evidence="3">Uncharacterized protein</fullName>
    </submittedName>
</protein>
<dbReference type="Pfam" id="PF00106">
    <property type="entry name" value="adh_short"/>
    <property type="match status" value="1"/>
</dbReference>
<organism evidence="3">
    <name type="scientific">Chrysotila carterae</name>
    <name type="common">Marine alga</name>
    <name type="synonym">Syracosphaera carterae</name>
    <dbReference type="NCBI Taxonomy" id="13221"/>
    <lineage>
        <taxon>Eukaryota</taxon>
        <taxon>Haptista</taxon>
        <taxon>Haptophyta</taxon>
        <taxon>Prymnesiophyceae</taxon>
        <taxon>Isochrysidales</taxon>
        <taxon>Isochrysidaceae</taxon>
        <taxon>Chrysotila</taxon>
    </lineage>
</organism>
<dbReference type="PANTHER" id="PTHR43477:SF1">
    <property type="entry name" value="DIHYDROANTICAPSIN 7-DEHYDROGENASE"/>
    <property type="match status" value="1"/>
</dbReference>
<name>A0A7S4EVL8_CHRCT</name>
<dbReference type="InterPro" id="IPR002347">
    <property type="entry name" value="SDR_fam"/>
</dbReference>
<dbReference type="InterPro" id="IPR036291">
    <property type="entry name" value="NAD(P)-bd_dom_sf"/>
</dbReference>
<evidence type="ECO:0000256" key="2">
    <source>
        <dbReference type="ARBA" id="ARBA00023002"/>
    </source>
</evidence>
<accession>A0A7S4EVL8</accession>
<gene>
    <name evidence="3" type="ORF">PCAR00345_LOCUS7600</name>
</gene>
<keyword evidence="2" id="KW-0560">Oxidoreductase</keyword>
<dbReference type="PANTHER" id="PTHR43477">
    <property type="entry name" value="DIHYDROANTICAPSIN 7-DEHYDROGENASE"/>
    <property type="match status" value="1"/>
</dbReference>
<dbReference type="Gene3D" id="3.40.50.720">
    <property type="entry name" value="NAD(P)-binding Rossmann-like Domain"/>
    <property type="match status" value="1"/>
</dbReference>
<dbReference type="PRINTS" id="PR00081">
    <property type="entry name" value="GDHRDH"/>
</dbReference>
<dbReference type="SUPFAM" id="SSF51735">
    <property type="entry name" value="NAD(P)-binding Rossmann-fold domains"/>
    <property type="match status" value="1"/>
</dbReference>
<dbReference type="InterPro" id="IPR051122">
    <property type="entry name" value="SDR_DHRS6-like"/>
</dbReference>
<comment type="similarity">
    <text evidence="1">Belongs to the short-chain dehydrogenases/reductases (SDR) family.</text>
</comment>
<evidence type="ECO:0000313" key="3">
    <source>
        <dbReference type="EMBL" id="CAE0755013.1"/>
    </source>
</evidence>
<evidence type="ECO:0000256" key="1">
    <source>
        <dbReference type="ARBA" id="ARBA00006484"/>
    </source>
</evidence>